<evidence type="ECO:0000259" key="2">
    <source>
        <dbReference type="Pfam" id="PF03795"/>
    </source>
</evidence>
<organism evidence="3 4">
    <name type="scientific">Aureimonas fodinaquatilis</name>
    <dbReference type="NCBI Taxonomy" id="2565783"/>
    <lineage>
        <taxon>Bacteria</taxon>
        <taxon>Pseudomonadati</taxon>
        <taxon>Pseudomonadota</taxon>
        <taxon>Alphaproteobacteria</taxon>
        <taxon>Hyphomicrobiales</taxon>
        <taxon>Aurantimonadaceae</taxon>
        <taxon>Aureimonas</taxon>
    </lineage>
</organism>
<protein>
    <recommendedName>
        <fullName evidence="2">YCII-related domain-containing protein</fullName>
    </recommendedName>
</protein>
<dbReference type="SUPFAM" id="SSF54909">
    <property type="entry name" value="Dimeric alpha+beta barrel"/>
    <property type="match status" value="1"/>
</dbReference>
<dbReference type="Gene3D" id="3.30.70.1060">
    <property type="entry name" value="Dimeric alpha+beta barrel"/>
    <property type="match status" value="1"/>
</dbReference>
<evidence type="ECO:0000256" key="1">
    <source>
        <dbReference type="ARBA" id="ARBA00007689"/>
    </source>
</evidence>
<keyword evidence="4" id="KW-1185">Reference proteome</keyword>
<evidence type="ECO:0000313" key="3">
    <source>
        <dbReference type="EMBL" id="KAA0969677.1"/>
    </source>
</evidence>
<gene>
    <name evidence="3" type="ORF">FPY71_14245</name>
</gene>
<dbReference type="Pfam" id="PF03795">
    <property type="entry name" value="YCII"/>
    <property type="match status" value="1"/>
</dbReference>
<sequence length="95" mass="10628">MLYAFICEDRADAGTLRMDTRPEHVEYLKSLGPVLKFGGPFLQDEKANGSLIVVEAENEAAARRIAENDPFSKAGLFAKVTIRQWNWVFGNPEAK</sequence>
<dbReference type="InterPro" id="IPR051807">
    <property type="entry name" value="Sec-metab_biosynth-assoc"/>
</dbReference>
<dbReference type="InterPro" id="IPR005545">
    <property type="entry name" value="YCII"/>
</dbReference>
<dbReference type="OrthoDB" id="2293521at2"/>
<dbReference type="PANTHER" id="PTHR33606:SF3">
    <property type="entry name" value="PROTEIN YCII"/>
    <property type="match status" value="1"/>
</dbReference>
<dbReference type="RefSeq" id="WP_149300962.1">
    <property type="nucleotide sequence ID" value="NZ_VTWH01000003.1"/>
</dbReference>
<feature type="domain" description="YCII-related" evidence="2">
    <location>
        <begin position="1"/>
        <end position="86"/>
    </location>
</feature>
<dbReference type="InterPro" id="IPR011008">
    <property type="entry name" value="Dimeric_a/b-barrel"/>
</dbReference>
<comment type="similarity">
    <text evidence="1">Belongs to the YciI family.</text>
</comment>
<name>A0A5B0DSA4_9HYPH</name>
<dbReference type="PANTHER" id="PTHR33606">
    <property type="entry name" value="PROTEIN YCII"/>
    <property type="match status" value="1"/>
</dbReference>
<dbReference type="EMBL" id="VTWH01000003">
    <property type="protein sequence ID" value="KAA0969677.1"/>
    <property type="molecule type" value="Genomic_DNA"/>
</dbReference>
<dbReference type="Proteomes" id="UP000324738">
    <property type="component" value="Unassembled WGS sequence"/>
</dbReference>
<accession>A0A5B0DSA4</accession>
<proteinExistence type="inferred from homology"/>
<comment type="caution">
    <text evidence="3">The sequence shown here is derived from an EMBL/GenBank/DDBJ whole genome shotgun (WGS) entry which is preliminary data.</text>
</comment>
<dbReference type="AlphaFoldDB" id="A0A5B0DSA4"/>
<evidence type="ECO:0000313" key="4">
    <source>
        <dbReference type="Proteomes" id="UP000324738"/>
    </source>
</evidence>
<reference evidence="3 4" key="1">
    <citation type="submission" date="2019-08" db="EMBL/GenBank/DDBJ databases">
        <title>Aureimonas fodiniaquatilis sp. nov., isolated from a coal mine wastewater.</title>
        <authorList>
            <person name="Kim W."/>
        </authorList>
    </citation>
    <scope>NUCLEOTIDE SEQUENCE [LARGE SCALE GENOMIC DNA]</scope>
    <source>
        <strain evidence="3 4">CAU 1482</strain>
    </source>
</reference>